<comment type="caution">
    <text evidence="1">The sequence shown here is derived from an EMBL/GenBank/DDBJ whole genome shotgun (WGS) entry which is preliminary data.</text>
</comment>
<sequence>MSSFRLPHHASFPHFAGHIFIYLGYLSASPPSCVPPPPPVSPVPSARCRRRLFCGSGSPAATAAAAAAAATLDEVTAPGGSRLVCVAEGVRDERLPRGELHAMGGTVPVCFCPFFCCDMSVMPALAAPMDLTHHTHLIMHARAIW</sequence>
<keyword evidence="2" id="KW-1185">Reference proteome</keyword>
<organism evidence="1 2">
    <name type="scientific">Pyropia yezoensis</name>
    <name type="common">Susabi-nori</name>
    <name type="synonym">Porphyra yezoensis</name>
    <dbReference type="NCBI Taxonomy" id="2788"/>
    <lineage>
        <taxon>Eukaryota</taxon>
        <taxon>Rhodophyta</taxon>
        <taxon>Bangiophyceae</taxon>
        <taxon>Bangiales</taxon>
        <taxon>Bangiaceae</taxon>
        <taxon>Pyropia</taxon>
    </lineage>
</organism>
<proteinExistence type="predicted"/>
<dbReference type="EMBL" id="CM020619">
    <property type="protein sequence ID" value="KAK1865998.1"/>
    <property type="molecule type" value="Genomic_DNA"/>
</dbReference>
<protein>
    <submittedName>
        <fullName evidence="1">Uncharacterized protein</fullName>
    </submittedName>
</protein>
<evidence type="ECO:0000313" key="2">
    <source>
        <dbReference type="Proteomes" id="UP000798662"/>
    </source>
</evidence>
<accession>A0ACC3C8B1</accession>
<name>A0ACC3C8B1_PYRYE</name>
<reference evidence="1" key="1">
    <citation type="submission" date="2019-11" db="EMBL/GenBank/DDBJ databases">
        <title>Nori genome reveals adaptations in red seaweeds to the harsh intertidal environment.</title>
        <authorList>
            <person name="Wang D."/>
            <person name="Mao Y."/>
        </authorList>
    </citation>
    <scope>NUCLEOTIDE SEQUENCE</scope>
    <source>
        <tissue evidence="1">Gametophyte</tissue>
    </source>
</reference>
<gene>
    <name evidence="1" type="ORF">I4F81_008519</name>
</gene>
<dbReference type="Proteomes" id="UP000798662">
    <property type="component" value="Chromosome 2"/>
</dbReference>
<evidence type="ECO:0000313" key="1">
    <source>
        <dbReference type="EMBL" id="KAK1865998.1"/>
    </source>
</evidence>